<dbReference type="Proteomes" id="UP001417504">
    <property type="component" value="Unassembled WGS sequence"/>
</dbReference>
<keyword evidence="2" id="KW-1185">Reference proteome</keyword>
<protein>
    <recommendedName>
        <fullName evidence="3">DUF4283 domain-containing protein</fullName>
    </recommendedName>
</protein>
<evidence type="ECO:0000313" key="2">
    <source>
        <dbReference type="Proteomes" id="UP001417504"/>
    </source>
</evidence>
<reference evidence="1 2" key="1">
    <citation type="submission" date="2024-01" db="EMBL/GenBank/DDBJ databases">
        <title>Genome assemblies of Stephania.</title>
        <authorList>
            <person name="Yang L."/>
        </authorList>
    </citation>
    <scope>NUCLEOTIDE SEQUENCE [LARGE SCALE GENOMIC DNA]</scope>
    <source>
        <strain evidence="1">QJT</strain>
        <tissue evidence="1">Leaf</tissue>
    </source>
</reference>
<accession>A0AAP0HIU7</accession>
<dbReference type="PANTHER" id="PTHR31286:SF99">
    <property type="entry name" value="DUF4283 DOMAIN-CONTAINING PROTEIN"/>
    <property type="match status" value="1"/>
</dbReference>
<proteinExistence type="predicted"/>
<organism evidence="1 2">
    <name type="scientific">Stephania japonica</name>
    <dbReference type="NCBI Taxonomy" id="461633"/>
    <lineage>
        <taxon>Eukaryota</taxon>
        <taxon>Viridiplantae</taxon>
        <taxon>Streptophyta</taxon>
        <taxon>Embryophyta</taxon>
        <taxon>Tracheophyta</taxon>
        <taxon>Spermatophyta</taxon>
        <taxon>Magnoliopsida</taxon>
        <taxon>Ranunculales</taxon>
        <taxon>Menispermaceae</taxon>
        <taxon>Menispermoideae</taxon>
        <taxon>Cissampelideae</taxon>
        <taxon>Stephania</taxon>
    </lineage>
</organism>
<dbReference type="AlphaFoldDB" id="A0AAP0HIU7"/>
<name>A0AAP0HIU7_9MAGN</name>
<evidence type="ECO:0008006" key="3">
    <source>
        <dbReference type="Google" id="ProtNLM"/>
    </source>
</evidence>
<dbReference type="PANTHER" id="PTHR31286">
    <property type="entry name" value="GLYCINE-RICH CELL WALL STRUCTURAL PROTEIN 1.8-LIKE"/>
    <property type="match status" value="1"/>
</dbReference>
<evidence type="ECO:0000313" key="1">
    <source>
        <dbReference type="EMBL" id="KAK9085981.1"/>
    </source>
</evidence>
<dbReference type="InterPro" id="IPR040256">
    <property type="entry name" value="At4g02000-like"/>
</dbReference>
<gene>
    <name evidence="1" type="ORF">Sjap_026392</name>
</gene>
<comment type="caution">
    <text evidence="1">The sequence shown here is derived from an EMBL/GenBank/DDBJ whole genome shotgun (WGS) entry which is preliminary data.</text>
</comment>
<sequence length="120" mass="13500">MATWIRFPGLPPQFYHKQILRTIAQYVSDFIKLDLKTTTSQRGHLARVAVVLDLNKPLITNSCPFVAQKRAEDEKEKEDQRYGEGASLEVAVSLANAIEPWIHASRRGRPGNLNNIGQTS</sequence>
<dbReference type="EMBL" id="JBBNAE010000011">
    <property type="protein sequence ID" value="KAK9085981.1"/>
    <property type="molecule type" value="Genomic_DNA"/>
</dbReference>